<dbReference type="RefSeq" id="WP_091028469.1">
    <property type="nucleotide sequence ID" value="NZ_FNAD01000001.1"/>
</dbReference>
<dbReference type="InterPro" id="IPR020846">
    <property type="entry name" value="MFS_dom"/>
</dbReference>
<feature type="domain" description="Major facilitator superfamily (MFS) profile" evidence="11">
    <location>
        <begin position="23"/>
        <end position="463"/>
    </location>
</feature>
<evidence type="ECO:0000256" key="7">
    <source>
        <dbReference type="ARBA" id="ARBA00022989"/>
    </source>
</evidence>
<gene>
    <name evidence="12" type="ORF">SAMN05216270_101736</name>
</gene>
<feature type="transmembrane region" description="Helical" evidence="10">
    <location>
        <begin position="189"/>
        <end position="208"/>
    </location>
</feature>
<dbReference type="PROSITE" id="PS00217">
    <property type="entry name" value="SUGAR_TRANSPORT_2"/>
    <property type="match status" value="1"/>
</dbReference>
<keyword evidence="7 10" id="KW-1133">Transmembrane helix</keyword>
<dbReference type="InterPro" id="IPR005829">
    <property type="entry name" value="Sugar_transporter_CS"/>
</dbReference>
<dbReference type="PRINTS" id="PR00171">
    <property type="entry name" value="SUGRTRNSPORT"/>
</dbReference>
<feature type="transmembrane region" description="Helical" evidence="10">
    <location>
        <begin position="20"/>
        <end position="39"/>
    </location>
</feature>
<protein>
    <submittedName>
        <fullName evidence="12">MFS transporter, sugar porter (SP) family</fullName>
    </submittedName>
</protein>
<feature type="transmembrane region" description="Helical" evidence="10">
    <location>
        <begin position="115"/>
        <end position="135"/>
    </location>
</feature>
<evidence type="ECO:0000256" key="6">
    <source>
        <dbReference type="ARBA" id="ARBA00022692"/>
    </source>
</evidence>
<name>A0A1G6RYN5_9ACTN</name>
<keyword evidence="5" id="KW-0762">Sugar transport</keyword>
<evidence type="ECO:0000256" key="1">
    <source>
        <dbReference type="ARBA" id="ARBA00004651"/>
    </source>
</evidence>
<dbReference type="NCBIfam" id="TIGR00879">
    <property type="entry name" value="SP"/>
    <property type="match status" value="1"/>
</dbReference>
<dbReference type="PROSITE" id="PS00216">
    <property type="entry name" value="SUGAR_TRANSPORT_1"/>
    <property type="match status" value="1"/>
</dbReference>
<keyword evidence="3 9" id="KW-0813">Transport</keyword>
<proteinExistence type="inferred from homology"/>
<feature type="transmembrane region" description="Helical" evidence="10">
    <location>
        <begin position="59"/>
        <end position="77"/>
    </location>
</feature>
<evidence type="ECO:0000259" key="11">
    <source>
        <dbReference type="PROSITE" id="PS50850"/>
    </source>
</evidence>
<dbReference type="AlphaFoldDB" id="A0A1G6RYN5"/>
<dbReference type="EMBL" id="FNAD01000001">
    <property type="protein sequence ID" value="SDD09504.1"/>
    <property type="molecule type" value="Genomic_DNA"/>
</dbReference>
<sequence length="483" mass="51415">MTTDNDGLLRGEPQARTGSALFVSIAAALGGFLFGYDTAVINGTTGALETQWGINSVETGIVVSSALLGCAVGAWFAGSLANKLGRPKVMMIAAIVFFITSLGSALATGPVDLTVWRVVGGLAIGAASVIAPAYIAEIAPAELRGRLGSLQQFAIVLGIFGALIVNYGIQASAGGASGEVPWGGTAWRWMFAAAAVPAFVYFMFSLNIPESPRYLVAKDRLAEAKATLAKYVGGDVDNRIVEIQRTLSSDHPPRISDVRGPRFGLLPIVWIGIFLSMFQQFVGINVIFYYSTSLWQSVGFSENDAFLTSVINSIVNIAGTILAIYLVDRAGRKKLLMWGSMTMFIALGTMAVIFASAPVDAENNPVLGDAEGTIALIAANVFVFGFAFTWGPVVWVLLGEMFSNRIRASALGVAAAAQWISNWLITVTFPELAKTGLFLAYGLYALFALISFFFVLKMVKETKGVELEDMENLEAGKFDTPAT</sequence>
<feature type="transmembrane region" description="Helical" evidence="10">
    <location>
        <begin position="147"/>
        <end position="169"/>
    </location>
</feature>
<evidence type="ECO:0000256" key="2">
    <source>
        <dbReference type="ARBA" id="ARBA00010992"/>
    </source>
</evidence>
<dbReference type="InterPro" id="IPR050814">
    <property type="entry name" value="Myo-inositol_Transporter"/>
</dbReference>
<feature type="transmembrane region" description="Helical" evidence="10">
    <location>
        <begin position="435"/>
        <end position="456"/>
    </location>
</feature>
<dbReference type="PROSITE" id="PS50850">
    <property type="entry name" value="MFS"/>
    <property type="match status" value="1"/>
</dbReference>
<evidence type="ECO:0000256" key="9">
    <source>
        <dbReference type="RuleBase" id="RU003346"/>
    </source>
</evidence>
<feature type="transmembrane region" description="Helical" evidence="10">
    <location>
        <begin position="263"/>
        <end position="290"/>
    </location>
</feature>
<dbReference type="InterPro" id="IPR005828">
    <property type="entry name" value="MFS_sugar_transport-like"/>
</dbReference>
<dbReference type="Gene3D" id="1.20.1250.20">
    <property type="entry name" value="MFS general substrate transporter like domains"/>
    <property type="match status" value="2"/>
</dbReference>
<keyword evidence="8 10" id="KW-0472">Membrane</keyword>
<dbReference type="InterPro" id="IPR003663">
    <property type="entry name" value="Sugar/inositol_transpt"/>
</dbReference>
<keyword evidence="6 10" id="KW-0812">Transmembrane</keyword>
<keyword evidence="13" id="KW-1185">Reference proteome</keyword>
<evidence type="ECO:0000313" key="13">
    <source>
        <dbReference type="Proteomes" id="UP000198949"/>
    </source>
</evidence>
<evidence type="ECO:0000256" key="3">
    <source>
        <dbReference type="ARBA" id="ARBA00022448"/>
    </source>
</evidence>
<evidence type="ECO:0000256" key="4">
    <source>
        <dbReference type="ARBA" id="ARBA00022475"/>
    </source>
</evidence>
<dbReference type="FunFam" id="1.20.1250.20:FF:000122">
    <property type="entry name" value="D-xylose transporter XylE"/>
    <property type="match status" value="1"/>
</dbReference>
<dbReference type="PANTHER" id="PTHR48020">
    <property type="entry name" value="PROTON MYO-INOSITOL COTRANSPORTER"/>
    <property type="match status" value="1"/>
</dbReference>
<reference evidence="13" key="1">
    <citation type="submission" date="2016-10" db="EMBL/GenBank/DDBJ databases">
        <authorList>
            <person name="Varghese N."/>
            <person name="Submissions S."/>
        </authorList>
    </citation>
    <scope>NUCLEOTIDE SEQUENCE [LARGE SCALE GENOMIC DNA]</scope>
    <source>
        <strain evidence="13">CGMCC 4.3516</strain>
    </source>
</reference>
<accession>A0A1G6RYN5</accession>
<evidence type="ECO:0000313" key="12">
    <source>
        <dbReference type="EMBL" id="SDD09504.1"/>
    </source>
</evidence>
<keyword evidence="4" id="KW-1003">Cell membrane</keyword>
<dbReference type="InterPro" id="IPR036259">
    <property type="entry name" value="MFS_trans_sf"/>
</dbReference>
<evidence type="ECO:0000256" key="8">
    <source>
        <dbReference type="ARBA" id="ARBA00023136"/>
    </source>
</evidence>
<feature type="transmembrane region" description="Helical" evidence="10">
    <location>
        <begin position="410"/>
        <end position="429"/>
    </location>
</feature>
<evidence type="ECO:0000256" key="5">
    <source>
        <dbReference type="ARBA" id="ARBA00022597"/>
    </source>
</evidence>
<dbReference type="GO" id="GO:0005886">
    <property type="term" value="C:plasma membrane"/>
    <property type="evidence" value="ECO:0007669"/>
    <property type="project" value="UniProtKB-SubCell"/>
</dbReference>
<dbReference type="Pfam" id="PF00083">
    <property type="entry name" value="Sugar_tr"/>
    <property type="match status" value="1"/>
</dbReference>
<feature type="transmembrane region" description="Helical" evidence="10">
    <location>
        <begin position="89"/>
        <end position="109"/>
    </location>
</feature>
<feature type="transmembrane region" description="Helical" evidence="10">
    <location>
        <begin position="374"/>
        <end position="398"/>
    </location>
</feature>
<organism evidence="12 13">
    <name type="scientific">Glycomyces harbinensis</name>
    <dbReference type="NCBI Taxonomy" id="58114"/>
    <lineage>
        <taxon>Bacteria</taxon>
        <taxon>Bacillati</taxon>
        <taxon>Actinomycetota</taxon>
        <taxon>Actinomycetes</taxon>
        <taxon>Glycomycetales</taxon>
        <taxon>Glycomycetaceae</taxon>
        <taxon>Glycomyces</taxon>
    </lineage>
</organism>
<dbReference type="GO" id="GO:0022857">
    <property type="term" value="F:transmembrane transporter activity"/>
    <property type="evidence" value="ECO:0007669"/>
    <property type="project" value="InterPro"/>
</dbReference>
<evidence type="ECO:0000256" key="10">
    <source>
        <dbReference type="SAM" id="Phobius"/>
    </source>
</evidence>
<dbReference type="SUPFAM" id="SSF103473">
    <property type="entry name" value="MFS general substrate transporter"/>
    <property type="match status" value="1"/>
</dbReference>
<comment type="subcellular location">
    <subcellularLocation>
        <location evidence="1">Cell membrane</location>
        <topology evidence="1">Multi-pass membrane protein</topology>
    </subcellularLocation>
</comment>
<feature type="transmembrane region" description="Helical" evidence="10">
    <location>
        <begin position="335"/>
        <end position="354"/>
    </location>
</feature>
<dbReference type="PANTHER" id="PTHR48020:SF12">
    <property type="entry name" value="PROTON MYO-INOSITOL COTRANSPORTER"/>
    <property type="match status" value="1"/>
</dbReference>
<dbReference type="OrthoDB" id="4008739at2"/>
<comment type="similarity">
    <text evidence="2 9">Belongs to the major facilitator superfamily. Sugar transporter (TC 2.A.1.1) family.</text>
</comment>
<feature type="transmembrane region" description="Helical" evidence="10">
    <location>
        <begin position="310"/>
        <end position="328"/>
    </location>
</feature>
<dbReference type="Proteomes" id="UP000198949">
    <property type="component" value="Unassembled WGS sequence"/>
</dbReference>